<keyword evidence="1" id="KW-1133">Transmembrane helix</keyword>
<dbReference type="PANTHER" id="PTHR47049">
    <property type="entry name" value="PIEZO-TYPE MECHANOSENSITIVE ION CHANNEL HOMOLOG"/>
    <property type="match status" value="1"/>
</dbReference>
<feature type="domain" description="Piezo TM1-24" evidence="2">
    <location>
        <begin position="27"/>
        <end position="331"/>
    </location>
</feature>
<feature type="transmembrane region" description="Helical" evidence="1">
    <location>
        <begin position="222"/>
        <end position="243"/>
    </location>
</feature>
<organism evidence="3">
    <name type="scientific">Schizaphis graminum</name>
    <name type="common">Green bug aphid</name>
    <dbReference type="NCBI Taxonomy" id="13262"/>
    <lineage>
        <taxon>Eukaryota</taxon>
        <taxon>Metazoa</taxon>
        <taxon>Ecdysozoa</taxon>
        <taxon>Arthropoda</taxon>
        <taxon>Hexapoda</taxon>
        <taxon>Insecta</taxon>
        <taxon>Pterygota</taxon>
        <taxon>Neoptera</taxon>
        <taxon>Paraneoptera</taxon>
        <taxon>Hemiptera</taxon>
        <taxon>Sternorrhyncha</taxon>
        <taxon>Aphidomorpha</taxon>
        <taxon>Aphidoidea</taxon>
        <taxon>Aphididae</taxon>
        <taxon>Aphidini</taxon>
        <taxon>Schizaphis</taxon>
    </lineage>
</organism>
<dbReference type="GO" id="GO:0016020">
    <property type="term" value="C:membrane"/>
    <property type="evidence" value="ECO:0007669"/>
    <property type="project" value="InterPro"/>
</dbReference>
<feature type="transmembrane region" description="Helical" evidence="1">
    <location>
        <begin position="288"/>
        <end position="309"/>
    </location>
</feature>
<protein>
    <submittedName>
        <fullName evidence="3">Piezo-type mechanosensitive ion channel component 2</fullName>
    </submittedName>
</protein>
<reference evidence="3" key="1">
    <citation type="submission" date="2018-04" db="EMBL/GenBank/DDBJ databases">
        <title>Transcriptome of Schizaphis graminum biotype I.</title>
        <authorList>
            <person name="Scully E.D."/>
            <person name="Geib S.M."/>
            <person name="Palmer N.A."/>
            <person name="Koch K."/>
            <person name="Bradshaw J."/>
            <person name="Heng-Moss T."/>
            <person name="Sarath G."/>
        </authorList>
    </citation>
    <scope>NUCLEOTIDE SEQUENCE</scope>
</reference>
<dbReference type="InterPro" id="IPR056769">
    <property type="entry name" value="Piezo_TM1-24"/>
</dbReference>
<dbReference type="InterPro" id="IPR027272">
    <property type="entry name" value="Piezo"/>
</dbReference>
<dbReference type="GO" id="GO:0008381">
    <property type="term" value="F:mechanosensitive monoatomic ion channel activity"/>
    <property type="evidence" value="ECO:0007669"/>
    <property type="project" value="InterPro"/>
</dbReference>
<feature type="transmembrane region" description="Helical" evidence="1">
    <location>
        <begin position="30"/>
        <end position="46"/>
    </location>
</feature>
<accession>A0A2S2NEI4</accession>
<evidence type="ECO:0000259" key="2">
    <source>
        <dbReference type="Pfam" id="PF24871"/>
    </source>
</evidence>
<dbReference type="Pfam" id="PF24871">
    <property type="entry name" value="Piezo_TM1-24"/>
    <property type="match status" value="1"/>
</dbReference>
<keyword evidence="1" id="KW-0812">Transmembrane</keyword>
<feature type="transmembrane region" description="Helical" evidence="1">
    <location>
        <begin position="199"/>
        <end position="215"/>
    </location>
</feature>
<evidence type="ECO:0000313" key="3">
    <source>
        <dbReference type="EMBL" id="MBY15580.1"/>
    </source>
</evidence>
<proteinExistence type="predicted"/>
<gene>
    <name evidence="3" type="primary">PIEZO2_3</name>
    <name evidence="3" type="ORF">g.82799</name>
</gene>
<name>A0A2S2NEI4_SCHGA</name>
<dbReference type="AlphaFoldDB" id="A0A2S2NEI4"/>
<feature type="transmembrane region" description="Helical" evidence="1">
    <location>
        <begin position="58"/>
        <end position="84"/>
    </location>
</feature>
<feature type="transmembrane region" description="Helical" evidence="1">
    <location>
        <begin position="171"/>
        <end position="193"/>
    </location>
</feature>
<evidence type="ECO:0000256" key="1">
    <source>
        <dbReference type="SAM" id="Phobius"/>
    </source>
</evidence>
<keyword evidence="1" id="KW-0472">Membrane</keyword>
<dbReference type="EMBL" id="GGMR01002961">
    <property type="protein sequence ID" value="MBY15580.1"/>
    <property type="molecule type" value="Transcribed_RNA"/>
</dbReference>
<dbReference type="PANTHER" id="PTHR47049:SF2">
    <property type="entry name" value="PIEZO-TYPE MECHANOSENSITIVE ION CHANNEL HOMOLOG"/>
    <property type="match status" value="1"/>
</dbReference>
<sequence length="355" mass="40581">MKKFIISLLLFHIILPLSLLICICLKQNALTGIYLFLLLYLPLIKTPTPTNINGSSGMFLKTVTLISWLMVLIQLLFQIVLLVMHPYGKILEPPCSGVERMFRYIGLIELSKLQLIEILYFYLPELIMVCASTIIQRMLIKINVEEDASDNFMEITDSETRATTWQQTSSISVAISIGKYLCLVIICLAGVAVPSIISAFYYITFLGIMTWWSCYHPISRGFAYLFRFVCLVACIHVSILFVYQMEWAQILLPPQSPIARYYGLIAIIETTCTNTVKVKFMDCEWPMYALPLILVVTHYLLWFESLLILNNPMHASTEHSVANTQPTENTPDVQLNEVKEHIIDYEKSFGTLSFN</sequence>